<reference evidence="3" key="1">
    <citation type="submission" date="2025-08" db="UniProtKB">
        <authorList>
            <consortium name="Ensembl"/>
        </authorList>
    </citation>
    <scope>IDENTIFICATION</scope>
</reference>
<dbReference type="AlphaFoldDB" id="A0A3B3BFK7"/>
<protein>
    <recommendedName>
        <fullName evidence="5">NACHT LRR and PYD domain-containing protein</fullName>
    </recommendedName>
</protein>
<sequence length="395" mass="43664">SFENHNLSSLTELDLSENNIQDSGFLHLCGFLESPDCRLQTLRSVNELNSLKDEKKVSGEELSDTVFIRSSCRHESSGPAGPAAPLSCDGNVLRFSRRKLIYCSLSEISCEVLGAVLKNNPSKLTELDLSRNKIQDSGFLDLCGFLESPDCRLQTLRLENCSLSKISCEVLGSVLKNNPSRLTELDLSLNNVQDSGFLHLCGFLESPDCRLQTLRSLVSHRELCCPVRKSEAYDQFGSKMSASFSICAYLGSAFVMLLDCVMMIDLKLICFNNDLVNLIKLCLVAGTPAVITAPEHTFLSDFRLRSCSLSEISCEVLGSVLKNNPSRLTELDLSGNNIQDSGFLDLCGFLESPDCRLQTLRSVNDTGRFSEHFLDHSLESVQPSAEFLYNLSLIP</sequence>
<dbReference type="SMART" id="SM00368">
    <property type="entry name" value="LRR_RI"/>
    <property type="match status" value="6"/>
</dbReference>
<evidence type="ECO:0000313" key="3">
    <source>
        <dbReference type="Ensembl" id="ENSOMEP00000004260.1"/>
    </source>
</evidence>
<evidence type="ECO:0008006" key="5">
    <source>
        <dbReference type="Google" id="ProtNLM"/>
    </source>
</evidence>
<evidence type="ECO:0000256" key="1">
    <source>
        <dbReference type="ARBA" id="ARBA00022614"/>
    </source>
</evidence>
<dbReference type="InterPro" id="IPR051261">
    <property type="entry name" value="NLR"/>
</dbReference>
<dbReference type="PANTHER" id="PTHR24106">
    <property type="entry name" value="NACHT, LRR AND CARD DOMAINS-CONTAINING"/>
    <property type="match status" value="1"/>
</dbReference>
<keyword evidence="4" id="KW-1185">Reference proteome</keyword>
<dbReference type="SUPFAM" id="SSF52047">
    <property type="entry name" value="RNI-like"/>
    <property type="match status" value="1"/>
</dbReference>
<dbReference type="GeneTree" id="ENSGT01150000286915"/>
<accession>A0A3B3BFK7</accession>
<dbReference type="Gene3D" id="3.80.10.10">
    <property type="entry name" value="Ribonuclease Inhibitor"/>
    <property type="match status" value="3"/>
</dbReference>
<dbReference type="InterPro" id="IPR001611">
    <property type="entry name" value="Leu-rich_rpt"/>
</dbReference>
<name>A0A3B3BFK7_ORYME</name>
<dbReference type="Pfam" id="PF13516">
    <property type="entry name" value="LRR_6"/>
    <property type="match status" value="4"/>
</dbReference>
<dbReference type="Ensembl" id="ENSOMET00000009464.1">
    <property type="protein sequence ID" value="ENSOMEP00000004260.1"/>
    <property type="gene ID" value="ENSOMEG00000005204.1"/>
</dbReference>
<evidence type="ECO:0000313" key="4">
    <source>
        <dbReference type="Proteomes" id="UP000261560"/>
    </source>
</evidence>
<dbReference type="InterPro" id="IPR032675">
    <property type="entry name" value="LRR_dom_sf"/>
</dbReference>
<keyword evidence="1" id="KW-0433">Leucine-rich repeat</keyword>
<organism evidence="3 4">
    <name type="scientific">Oryzias melastigma</name>
    <name type="common">Marine medaka</name>
    <dbReference type="NCBI Taxonomy" id="30732"/>
    <lineage>
        <taxon>Eukaryota</taxon>
        <taxon>Metazoa</taxon>
        <taxon>Chordata</taxon>
        <taxon>Craniata</taxon>
        <taxon>Vertebrata</taxon>
        <taxon>Euteleostomi</taxon>
        <taxon>Actinopterygii</taxon>
        <taxon>Neopterygii</taxon>
        <taxon>Teleostei</taxon>
        <taxon>Neoteleostei</taxon>
        <taxon>Acanthomorphata</taxon>
        <taxon>Ovalentaria</taxon>
        <taxon>Atherinomorphae</taxon>
        <taxon>Beloniformes</taxon>
        <taxon>Adrianichthyidae</taxon>
        <taxon>Oryziinae</taxon>
        <taxon>Oryzias</taxon>
    </lineage>
</organism>
<proteinExistence type="predicted"/>
<evidence type="ECO:0000256" key="2">
    <source>
        <dbReference type="ARBA" id="ARBA00022737"/>
    </source>
</evidence>
<dbReference type="PROSITE" id="PS51450">
    <property type="entry name" value="LRR"/>
    <property type="match status" value="3"/>
</dbReference>
<dbReference type="PaxDb" id="30732-ENSOMEP00000004260"/>
<dbReference type="Proteomes" id="UP000261560">
    <property type="component" value="Unplaced"/>
</dbReference>
<reference evidence="3" key="2">
    <citation type="submission" date="2025-09" db="UniProtKB">
        <authorList>
            <consortium name="Ensembl"/>
        </authorList>
    </citation>
    <scope>IDENTIFICATION</scope>
</reference>
<keyword evidence="2" id="KW-0677">Repeat</keyword>